<organism evidence="1 2">
    <name type="scientific">Simiduia agarivorans (strain DSM 21679 / JCM 13881 / BCRC 17597 / SA1)</name>
    <dbReference type="NCBI Taxonomy" id="1117647"/>
    <lineage>
        <taxon>Bacteria</taxon>
        <taxon>Pseudomonadati</taxon>
        <taxon>Pseudomonadota</taxon>
        <taxon>Gammaproteobacteria</taxon>
        <taxon>Cellvibrionales</taxon>
        <taxon>Cellvibrionaceae</taxon>
        <taxon>Simiduia</taxon>
    </lineage>
</organism>
<evidence type="ECO:0000313" key="2">
    <source>
        <dbReference type="Proteomes" id="UP000000466"/>
    </source>
</evidence>
<dbReference type="SMART" id="SM01322">
    <property type="entry name" value="YaeQ"/>
    <property type="match status" value="1"/>
</dbReference>
<dbReference type="Proteomes" id="UP000000466">
    <property type="component" value="Chromosome"/>
</dbReference>
<dbReference type="Pfam" id="PF07152">
    <property type="entry name" value="YaeQ"/>
    <property type="match status" value="1"/>
</dbReference>
<dbReference type="AlphaFoldDB" id="K4KEB1"/>
<dbReference type="EMBL" id="CP003746">
    <property type="protein sequence ID" value="AFU97384.1"/>
    <property type="molecule type" value="Genomic_DNA"/>
</dbReference>
<dbReference type="PANTHER" id="PTHR38784:SF1">
    <property type="entry name" value="SUCROSE PHOSPHORYLASE"/>
    <property type="match status" value="1"/>
</dbReference>
<name>K4KEB1_SIMAS</name>
<evidence type="ECO:0008006" key="3">
    <source>
        <dbReference type="Google" id="ProtNLM"/>
    </source>
</evidence>
<dbReference type="PANTHER" id="PTHR38784">
    <property type="entry name" value="SUCROSE PHOSPHORYLASE"/>
    <property type="match status" value="1"/>
</dbReference>
<dbReference type="SUPFAM" id="SSF52980">
    <property type="entry name" value="Restriction endonuclease-like"/>
    <property type="match status" value="1"/>
</dbReference>
<dbReference type="RefSeq" id="WP_015045557.1">
    <property type="nucleotide sequence ID" value="NC_018868.3"/>
</dbReference>
<dbReference type="InterPro" id="IPR011335">
    <property type="entry name" value="Restrct_endonuc-II-like"/>
</dbReference>
<proteinExistence type="predicted"/>
<dbReference type="InterPro" id="IPR009822">
    <property type="entry name" value="YaeQ"/>
</dbReference>
<reference evidence="1 2" key="1">
    <citation type="journal article" date="2013" name="Genome Announc.">
        <title>Complete genome sequence of Simiduia agarivorans SA1(T), a marine bacterium able to degrade a variety of polysaccharides.</title>
        <authorList>
            <person name="Lin S.Y."/>
            <person name="Shieh W.Y."/>
            <person name="Chen J.S."/>
            <person name="Tang S.L."/>
        </authorList>
    </citation>
    <scope>NUCLEOTIDE SEQUENCE [LARGE SCALE GENOMIC DNA]</scope>
    <source>
        <strain evidence="2">DSM 21679 / JCM 13881 / BCRC 17597 / SA1</strain>
    </source>
</reference>
<dbReference type="STRING" id="1117647.M5M_00745"/>
<gene>
    <name evidence="1" type="ordered locus">M5M_00745</name>
</gene>
<dbReference type="InterPro" id="IPR038590">
    <property type="entry name" value="YaeQ_sf"/>
</dbReference>
<protein>
    <recommendedName>
        <fullName evidence="3">YaeQ family protein</fullName>
    </recommendedName>
</protein>
<dbReference type="eggNOG" id="COG4681">
    <property type="taxonomic scope" value="Bacteria"/>
</dbReference>
<keyword evidence="2" id="KW-1185">Reference proteome</keyword>
<dbReference type="HOGENOM" id="CLU_096741_0_0_6"/>
<dbReference type="PIRSF" id="PIRSF011484">
    <property type="entry name" value="YaeQ"/>
    <property type="match status" value="1"/>
</dbReference>
<dbReference type="Gene3D" id="3.10.640.10">
    <property type="entry name" value="Restriction endonuclease-like alpha-beta roll domain"/>
    <property type="match status" value="1"/>
</dbReference>
<evidence type="ECO:0000313" key="1">
    <source>
        <dbReference type="EMBL" id="AFU97384.1"/>
    </source>
</evidence>
<dbReference type="OrthoDB" id="5293309at2"/>
<accession>K4KEB1</accession>
<dbReference type="KEGG" id="saga:M5M_00745"/>
<sequence length="176" mass="19805">MALKPTIYKLQLDVADSDRHHYQSYNLTLAQHPSETLERMAVRILAFALNAHEDLAFTKGLSTDDEPDLWQQTLDGQIAMWIEVGQPKPERLKKAQGRAAKVLLYPFGKTADTWWSLEQKHIARSDKLAIAQFDWAQVTALAGAVERTMHWSVSVAGGELFVDTGAAQYQLQLKTL</sequence>